<name>A0A254Q1G7_9BURK</name>
<dbReference type="AlphaFoldDB" id="A0A254Q1G7"/>
<evidence type="ECO:0000256" key="1">
    <source>
        <dbReference type="SAM" id="Coils"/>
    </source>
</evidence>
<organism evidence="2 3">
    <name type="scientific">Polynucleobacter aenigmaticus</name>
    <dbReference type="NCBI Taxonomy" id="1743164"/>
    <lineage>
        <taxon>Bacteria</taxon>
        <taxon>Pseudomonadati</taxon>
        <taxon>Pseudomonadota</taxon>
        <taxon>Betaproteobacteria</taxon>
        <taxon>Burkholderiales</taxon>
        <taxon>Burkholderiaceae</taxon>
        <taxon>Polynucleobacter</taxon>
    </lineage>
</organism>
<reference evidence="2 3" key="1">
    <citation type="submission" date="2017-05" db="EMBL/GenBank/DDBJ databases">
        <title>Polynucleobacter sp. MWH-K35W1 isolated from the permanently anoxic monimolimnion of a meromictic lake.</title>
        <authorList>
            <person name="Hahn M.W."/>
        </authorList>
    </citation>
    <scope>NUCLEOTIDE SEQUENCE [LARGE SCALE GENOMIC DNA]</scope>
    <source>
        <strain evidence="2 3">MWH-K35W1</strain>
    </source>
</reference>
<accession>A0A254Q1G7</accession>
<dbReference type="EMBL" id="NGUO01000002">
    <property type="protein sequence ID" value="OWS72645.1"/>
    <property type="molecule type" value="Genomic_DNA"/>
</dbReference>
<comment type="caution">
    <text evidence="2">The sequence shown here is derived from an EMBL/GenBank/DDBJ whole genome shotgun (WGS) entry which is preliminary data.</text>
</comment>
<dbReference type="RefSeq" id="WP_088526734.1">
    <property type="nucleotide sequence ID" value="NZ_NGUO01000002.1"/>
</dbReference>
<protein>
    <submittedName>
        <fullName evidence="2">Uncharacterized protein</fullName>
    </submittedName>
</protein>
<feature type="coiled-coil region" evidence="1">
    <location>
        <begin position="242"/>
        <end position="276"/>
    </location>
</feature>
<keyword evidence="3" id="KW-1185">Reference proteome</keyword>
<gene>
    <name evidence="2" type="ORF">CBI30_02525</name>
</gene>
<sequence length="320" mass="34753">MTTATLAVNAVNPSINLAALNVPATVVVSNTTPAAQPSAFEQLKSLESARIGWETVELAQSNNRLYSILKQAYSFYLVMKQDADKEVRKAKLEAMEAFIADKGYTNSFGATTHDMTRVVKCVFGVDRRRVSAYSIALREALRQEVGADDLVAFLQENGGVEQIRMGGTKPLSATKRAELVKAEVSEAVISTVKFDAALVKANADWVDKQVVLVATYLPTGEFEVNAVVRHDGAVNTALAAYYTLAQAKKREELNALKKAEEEAAKVQKSEAKAEDKVAKQIAKTAQEIAEKAQAVKATEAFNNVFVTETQATEQLQAEFA</sequence>
<proteinExistence type="predicted"/>
<dbReference type="Proteomes" id="UP000198104">
    <property type="component" value="Unassembled WGS sequence"/>
</dbReference>
<evidence type="ECO:0000313" key="3">
    <source>
        <dbReference type="Proteomes" id="UP000198104"/>
    </source>
</evidence>
<dbReference type="OrthoDB" id="9132670at2"/>
<evidence type="ECO:0000313" key="2">
    <source>
        <dbReference type="EMBL" id="OWS72645.1"/>
    </source>
</evidence>
<keyword evidence="1" id="KW-0175">Coiled coil</keyword>